<dbReference type="Pfam" id="PF03734">
    <property type="entry name" value="YkuD"/>
    <property type="match status" value="1"/>
</dbReference>
<dbReference type="GO" id="GO:0016740">
    <property type="term" value="F:transferase activity"/>
    <property type="evidence" value="ECO:0007669"/>
    <property type="project" value="UniProtKB-KW"/>
</dbReference>
<keyword evidence="3 6" id="KW-0133">Cell shape</keyword>
<dbReference type="EMBL" id="JFBT01000001">
    <property type="protein sequence ID" value="EXG79024.1"/>
    <property type="molecule type" value="Genomic_DNA"/>
</dbReference>
<protein>
    <recommendedName>
        <fullName evidence="8">L,D-TPase catalytic domain-containing protein</fullName>
    </recommendedName>
</protein>
<keyword evidence="7" id="KW-0732">Signal</keyword>
<dbReference type="PANTHER" id="PTHR30582:SF33">
    <property type="entry name" value="EXPORTED PROTEIN"/>
    <property type="match status" value="1"/>
</dbReference>
<name>A0A010ZK30_9ACTN</name>
<dbReference type="GO" id="GO:0071555">
    <property type="term" value="P:cell wall organization"/>
    <property type="evidence" value="ECO:0007669"/>
    <property type="project" value="UniProtKB-UniRule"/>
</dbReference>
<dbReference type="PROSITE" id="PS52029">
    <property type="entry name" value="LD_TPASE"/>
    <property type="match status" value="1"/>
</dbReference>
<dbReference type="CDD" id="cd16913">
    <property type="entry name" value="YkuD_like"/>
    <property type="match status" value="1"/>
</dbReference>
<keyword evidence="2" id="KW-0808">Transferase</keyword>
<keyword evidence="4 6" id="KW-0573">Peptidoglycan synthesis</keyword>
<dbReference type="HOGENOM" id="CLU_056729_2_0_11"/>
<evidence type="ECO:0000259" key="8">
    <source>
        <dbReference type="PROSITE" id="PS52029"/>
    </source>
</evidence>
<evidence type="ECO:0000256" key="5">
    <source>
        <dbReference type="ARBA" id="ARBA00023316"/>
    </source>
</evidence>
<dbReference type="UniPathway" id="UPA00219"/>
<evidence type="ECO:0000256" key="2">
    <source>
        <dbReference type="ARBA" id="ARBA00022679"/>
    </source>
</evidence>
<dbReference type="GO" id="GO:0008360">
    <property type="term" value="P:regulation of cell shape"/>
    <property type="evidence" value="ECO:0007669"/>
    <property type="project" value="UniProtKB-UniRule"/>
</dbReference>
<evidence type="ECO:0000313" key="9">
    <source>
        <dbReference type="EMBL" id="EXG79024.1"/>
    </source>
</evidence>
<dbReference type="AlphaFoldDB" id="A0A010ZK30"/>
<dbReference type="InterPro" id="IPR005490">
    <property type="entry name" value="LD_TPept_cat_dom"/>
</dbReference>
<dbReference type="GO" id="GO:0071972">
    <property type="term" value="F:peptidoglycan L,D-transpeptidase activity"/>
    <property type="evidence" value="ECO:0007669"/>
    <property type="project" value="TreeGrafter"/>
</dbReference>
<sequence>MIRRAVLRCAVVATLAGASLGVLLPSTAQAAGCSPRTGPAQRQVENYLGLPVDGTASYADCLAVQKFQRRMDIRPTAGYAGPLTSSVVSRLSNASLGSCGYSSGLRVCVDLTHQVMWVTRSGKRIHGPVPIRTGRTGLITPTGTYKIQDKKISTISSYFKVKLPYWQRFYRDMGFHQTTTWLYDPGSPGSHGCINLLPADATALYSYTRRGTPVKIFGRKPGT</sequence>
<dbReference type="GO" id="GO:0018104">
    <property type="term" value="P:peptidoglycan-protein cross-linking"/>
    <property type="evidence" value="ECO:0007669"/>
    <property type="project" value="TreeGrafter"/>
</dbReference>
<dbReference type="Proteomes" id="UP000021053">
    <property type="component" value="Unassembled WGS sequence"/>
</dbReference>
<comment type="pathway">
    <text evidence="1 6">Cell wall biogenesis; peptidoglycan biosynthesis.</text>
</comment>
<feature type="signal peptide" evidence="7">
    <location>
        <begin position="1"/>
        <end position="30"/>
    </location>
</feature>
<dbReference type="InterPro" id="IPR050979">
    <property type="entry name" value="LD-transpeptidase"/>
</dbReference>
<feature type="domain" description="L,D-TPase catalytic" evidence="8">
    <location>
        <begin position="105"/>
        <end position="217"/>
    </location>
</feature>
<dbReference type="GO" id="GO:0005576">
    <property type="term" value="C:extracellular region"/>
    <property type="evidence" value="ECO:0007669"/>
    <property type="project" value="TreeGrafter"/>
</dbReference>
<gene>
    <name evidence="9" type="ORF">CryarDRAFT_0039</name>
</gene>
<evidence type="ECO:0000256" key="7">
    <source>
        <dbReference type="SAM" id="SignalP"/>
    </source>
</evidence>
<dbReference type="Gene3D" id="2.40.440.10">
    <property type="entry name" value="L,D-transpeptidase catalytic domain-like"/>
    <property type="match status" value="1"/>
</dbReference>
<evidence type="ECO:0000313" key="10">
    <source>
        <dbReference type="Proteomes" id="UP000021053"/>
    </source>
</evidence>
<organism evidence="9 10">
    <name type="scientific">Cryptosporangium arvum DSM 44712</name>
    <dbReference type="NCBI Taxonomy" id="927661"/>
    <lineage>
        <taxon>Bacteria</taxon>
        <taxon>Bacillati</taxon>
        <taxon>Actinomycetota</taxon>
        <taxon>Actinomycetes</taxon>
        <taxon>Cryptosporangiales</taxon>
        <taxon>Cryptosporangiaceae</taxon>
        <taxon>Cryptosporangium</taxon>
    </lineage>
</organism>
<feature type="chain" id="PRO_5001458325" description="L,D-TPase catalytic domain-containing protein" evidence="7">
    <location>
        <begin position="31"/>
        <end position="223"/>
    </location>
</feature>
<feature type="active site" description="Nucleophile" evidence="6">
    <location>
        <position position="193"/>
    </location>
</feature>
<dbReference type="InterPro" id="IPR038063">
    <property type="entry name" value="Transpep_catalytic_dom"/>
</dbReference>
<accession>A0A010ZK30</accession>
<keyword evidence="5 6" id="KW-0961">Cell wall biogenesis/degradation</keyword>
<dbReference type="RefSeq" id="WP_035847386.1">
    <property type="nucleotide sequence ID" value="NZ_KK073874.1"/>
</dbReference>
<evidence type="ECO:0000256" key="6">
    <source>
        <dbReference type="PROSITE-ProRule" id="PRU01373"/>
    </source>
</evidence>
<reference evidence="9 10" key="1">
    <citation type="submission" date="2013-07" db="EMBL/GenBank/DDBJ databases">
        <authorList>
            <consortium name="DOE Joint Genome Institute"/>
            <person name="Eisen J."/>
            <person name="Huntemann M."/>
            <person name="Han J."/>
            <person name="Chen A."/>
            <person name="Kyrpides N."/>
            <person name="Mavromatis K."/>
            <person name="Markowitz V."/>
            <person name="Palaniappan K."/>
            <person name="Ivanova N."/>
            <person name="Schaumberg A."/>
            <person name="Pati A."/>
            <person name="Liolios K."/>
            <person name="Nordberg H.P."/>
            <person name="Cantor M.N."/>
            <person name="Hua S.X."/>
            <person name="Woyke T."/>
        </authorList>
    </citation>
    <scope>NUCLEOTIDE SEQUENCE [LARGE SCALE GENOMIC DNA]</scope>
    <source>
        <strain evidence="9 10">DSM 44712</strain>
    </source>
</reference>
<feature type="active site" description="Proton donor/acceptor" evidence="6">
    <location>
        <position position="176"/>
    </location>
</feature>
<evidence type="ECO:0000256" key="4">
    <source>
        <dbReference type="ARBA" id="ARBA00022984"/>
    </source>
</evidence>
<comment type="caution">
    <text evidence="9">The sequence shown here is derived from an EMBL/GenBank/DDBJ whole genome shotgun (WGS) entry which is preliminary data.</text>
</comment>
<proteinExistence type="predicted"/>
<evidence type="ECO:0000256" key="1">
    <source>
        <dbReference type="ARBA" id="ARBA00004752"/>
    </source>
</evidence>
<dbReference type="OrthoDB" id="8887048at2"/>
<keyword evidence="10" id="KW-1185">Reference proteome</keyword>
<evidence type="ECO:0000256" key="3">
    <source>
        <dbReference type="ARBA" id="ARBA00022960"/>
    </source>
</evidence>
<dbReference type="SUPFAM" id="SSF141523">
    <property type="entry name" value="L,D-transpeptidase catalytic domain-like"/>
    <property type="match status" value="1"/>
</dbReference>
<dbReference type="PANTHER" id="PTHR30582">
    <property type="entry name" value="L,D-TRANSPEPTIDASE"/>
    <property type="match status" value="1"/>
</dbReference>